<feature type="compositionally biased region" description="Basic and acidic residues" evidence="11">
    <location>
        <begin position="979"/>
        <end position="995"/>
    </location>
</feature>
<feature type="transmembrane region" description="Helical" evidence="12">
    <location>
        <begin position="273"/>
        <end position="295"/>
    </location>
</feature>
<feature type="transmembrane region" description="Helical" evidence="12">
    <location>
        <begin position="80"/>
        <end position="101"/>
    </location>
</feature>
<feature type="transmembrane region" description="Helical" evidence="12">
    <location>
        <begin position="761"/>
        <end position="779"/>
    </location>
</feature>
<keyword evidence="4" id="KW-0050">Antiport</keyword>
<feature type="transmembrane region" description="Helical" evidence="12">
    <location>
        <begin position="850"/>
        <end position="867"/>
    </location>
</feature>
<feature type="transmembrane region" description="Helical" evidence="12">
    <location>
        <begin position="463"/>
        <end position="490"/>
    </location>
</feature>
<dbReference type="Pfam" id="PF00361">
    <property type="entry name" value="Proton_antipo_M"/>
    <property type="match status" value="1"/>
</dbReference>
<feature type="transmembrane region" description="Helical" evidence="12">
    <location>
        <begin position="931"/>
        <end position="954"/>
    </location>
</feature>
<dbReference type="Pfam" id="PF13244">
    <property type="entry name" value="MbhD"/>
    <property type="match status" value="1"/>
</dbReference>
<feature type="transmembrane region" description="Helical" evidence="12">
    <location>
        <begin position="414"/>
        <end position="442"/>
    </location>
</feature>
<organism evidence="18 19">
    <name type="scientific">Paracoccus alkenifer</name>
    <dbReference type="NCBI Taxonomy" id="65735"/>
    <lineage>
        <taxon>Bacteria</taxon>
        <taxon>Pseudomonadati</taxon>
        <taxon>Pseudomonadota</taxon>
        <taxon>Alphaproteobacteria</taxon>
        <taxon>Rhodobacterales</taxon>
        <taxon>Paracoccaceae</taxon>
        <taxon>Paracoccus</taxon>
    </lineage>
</organism>
<dbReference type="InterPro" id="IPR007182">
    <property type="entry name" value="MnhB"/>
</dbReference>
<dbReference type="InterPro" id="IPR046806">
    <property type="entry name" value="MrpA_C/MbhE"/>
</dbReference>
<dbReference type="InterPro" id="IPR001516">
    <property type="entry name" value="Proton_antipo_N"/>
</dbReference>
<feature type="transmembrane region" description="Helical" evidence="12">
    <location>
        <begin position="209"/>
        <end position="234"/>
    </location>
</feature>
<evidence type="ECO:0000259" key="15">
    <source>
        <dbReference type="Pfam" id="PF04039"/>
    </source>
</evidence>
<protein>
    <submittedName>
        <fullName evidence="18">Multisubunit potassium/proton antiporter, PhaA subunit /multisubunit potassium/proton antiporter, PhaB subunit</fullName>
    </submittedName>
</protein>
<keyword evidence="6 10" id="KW-0812">Transmembrane</keyword>
<feature type="domain" description="NADH:quinone oxidoreductase/Mrp antiporter transmembrane" evidence="13">
    <location>
        <begin position="130"/>
        <end position="408"/>
    </location>
</feature>
<feature type="transmembrane region" description="Helical" evidence="12">
    <location>
        <begin position="372"/>
        <end position="394"/>
    </location>
</feature>
<feature type="domain" description="MrpA C-terminal/MbhE" evidence="17">
    <location>
        <begin position="700"/>
        <end position="795"/>
    </location>
</feature>
<reference evidence="19" key="1">
    <citation type="submission" date="2016-10" db="EMBL/GenBank/DDBJ databases">
        <authorList>
            <person name="Varghese N."/>
            <person name="Submissions S."/>
        </authorList>
    </citation>
    <scope>NUCLEOTIDE SEQUENCE [LARGE SCALE GENOMIC DNA]</scope>
    <source>
        <strain evidence="19">DSM 11593</strain>
    </source>
</reference>
<dbReference type="PANTHER" id="PTHR43373">
    <property type="entry name" value="NA(+)/H(+) ANTIPORTER SUBUNIT"/>
    <property type="match status" value="1"/>
</dbReference>
<dbReference type="RefSeq" id="WP_090848539.1">
    <property type="nucleotide sequence ID" value="NZ_FNXG01000005.1"/>
</dbReference>
<evidence type="ECO:0000259" key="17">
    <source>
        <dbReference type="Pfam" id="PF20501"/>
    </source>
</evidence>
<evidence type="ECO:0000256" key="1">
    <source>
        <dbReference type="ARBA" id="ARBA00002378"/>
    </source>
</evidence>
<evidence type="ECO:0000256" key="3">
    <source>
        <dbReference type="ARBA" id="ARBA00022448"/>
    </source>
</evidence>
<dbReference type="Pfam" id="PF00662">
    <property type="entry name" value="Proton_antipo_N"/>
    <property type="match status" value="1"/>
</dbReference>
<feature type="transmembrane region" description="Helical" evidence="12">
    <location>
        <begin position="581"/>
        <end position="600"/>
    </location>
</feature>
<evidence type="ECO:0000256" key="12">
    <source>
        <dbReference type="SAM" id="Phobius"/>
    </source>
</evidence>
<feature type="transmembrane region" description="Helical" evidence="12">
    <location>
        <begin position="113"/>
        <end position="131"/>
    </location>
</feature>
<feature type="transmembrane region" description="Helical" evidence="12">
    <location>
        <begin position="661"/>
        <end position="682"/>
    </location>
</feature>
<evidence type="ECO:0000256" key="11">
    <source>
        <dbReference type="SAM" id="MobiDB-lite"/>
    </source>
</evidence>
<feature type="transmembrane region" description="Helical" evidence="12">
    <location>
        <begin position="167"/>
        <end position="189"/>
    </location>
</feature>
<keyword evidence="8" id="KW-0406">Ion transport</keyword>
<comment type="function">
    <text evidence="1">NDH-1 shuttles electrons from NADH, via FMN and iron-sulfur (Fe-S) centers, to quinones in the respiratory chain. The immediate electron acceptor for the enzyme in this species is believed to be ubiquinone. Couples the redox reaction to proton translocation (for every two electrons transferred, four hydrogen ions are translocated across the cytoplasmic membrane), and thus conserves the redox energy in a proton gradient.</text>
</comment>
<evidence type="ECO:0000256" key="5">
    <source>
        <dbReference type="ARBA" id="ARBA00022475"/>
    </source>
</evidence>
<dbReference type="Proteomes" id="UP000199125">
    <property type="component" value="Unassembled WGS sequence"/>
</dbReference>
<feature type="transmembrane region" description="Helical" evidence="12">
    <location>
        <begin position="137"/>
        <end position="155"/>
    </location>
</feature>
<evidence type="ECO:0000259" key="16">
    <source>
        <dbReference type="Pfam" id="PF13244"/>
    </source>
</evidence>
<dbReference type="AlphaFoldDB" id="A0A1H6N8X3"/>
<evidence type="ECO:0000256" key="7">
    <source>
        <dbReference type="ARBA" id="ARBA00022989"/>
    </source>
</evidence>
<gene>
    <name evidence="18" type="ORF">SAMN04488075_2618</name>
</gene>
<feature type="transmembrane region" description="Helical" evidence="12">
    <location>
        <begin position="702"/>
        <end position="725"/>
    </location>
</feature>
<dbReference type="GO" id="GO:0005886">
    <property type="term" value="C:plasma membrane"/>
    <property type="evidence" value="ECO:0007669"/>
    <property type="project" value="UniProtKB-SubCell"/>
</dbReference>
<feature type="transmembrane region" description="Helical" evidence="12">
    <location>
        <begin position="33"/>
        <end position="60"/>
    </location>
</feature>
<evidence type="ECO:0000256" key="9">
    <source>
        <dbReference type="ARBA" id="ARBA00023136"/>
    </source>
</evidence>
<feature type="domain" description="Na+/H+ antiporter MnhB subunit-related protein" evidence="15">
    <location>
        <begin position="824"/>
        <end position="947"/>
    </location>
</feature>
<dbReference type="Pfam" id="PF04039">
    <property type="entry name" value="MnhB"/>
    <property type="match status" value="1"/>
</dbReference>
<feature type="transmembrane region" description="Helical" evidence="12">
    <location>
        <begin position="246"/>
        <end position="267"/>
    </location>
</feature>
<accession>A0A1H6N8X3</accession>
<name>A0A1H6N8X3_9RHOB</name>
<dbReference type="NCBIfam" id="NF009288">
    <property type="entry name" value="PRK12648.1"/>
    <property type="match status" value="1"/>
</dbReference>
<dbReference type="OrthoDB" id="9811798at2"/>
<evidence type="ECO:0000256" key="6">
    <source>
        <dbReference type="ARBA" id="ARBA00022692"/>
    </source>
</evidence>
<sequence>MLAENLLLLLAVLPFVGAISAVTMPVTARNAEVALAGSVMVAGLLALAALFGDVTAGQVVSRTLSWAPSLGLDVTLRLDGFSWLMLLLVYGIGLLVVIYARYYLAPSDPVPRFYGFLLAFAGSMVGVLIAGNIILMVVFWELTSLFSFLLIGYWHQNAGARDGARTALVVTAAGGIALLAAMILLGQAVGSYQLDDVLRAGDLVRGHPWYLWILGLFLLGAFTKSAQFPFHFWLPNAMAAPTPVSAYLHSATMVKAGVFLLVRFSPVLGATDAWFWIVAGTGMVTLVIGAVIATWRNDLKGLLAYSTISHLGLITALAGMGSGAAIVAAVFHIMNHAVFKASLFMGAGIIDHETGTRDLRKLSGLRHAMPRTALLAIVAAAAMAGVPLLNGFLSKEMFFAEAADWHNGTWLDRWLPYIATFASVFSVAYSLRFIAAVFFGPLATDLPKEPHEPPVWMRRPVEFLVAIVLVVGFWPEALIGPILQSGVIAVLGGTAPDYSLALWHGFNTPLKMSLTALVLGTLFYFLFSKRLSQANEAPGFLSKLRGQQVFDRLMLVVTRKWPVLLSRVTGSSRLQVQLRMVVLLSLAAASWALWGAARLVPQGLWDSFDPSFALLWVAGIACAIGAAALAKYHRFAALALLGGAGLVTAMTFSWFSAPDLAVTQLLVEVITTVLLLLGLRWLPKRLQEIESDRRLPARARRAIDLVIASACGAGVAAIAFAVMTVPPGRSIGDWFRGNAYAEGGGTNAVNVILVDFRAFDTLGEITVLGVVALTCYALLRRFRPAPESVALPSQQTFNELPPINPAREAEAATEPTRHDLMMMIPAVIMQWMFPLSVAIAAYLFLRGHDLPGGGFAAGVAFAIGLLLQYLATDVRWIESRITILPVRWIGLGLMIAAGTGMGAFLFGYPFLTAHAQYVELPLIGTVPAATALAFDLGVFAVVVGSTVLMQIAIAHQSLRSARLRARETAEQASPEDAAEERGNRTKEQTHQQEGA</sequence>
<feature type="transmembrane region" description="Helical" evidence="12">
    <location>
        <begin position="612"/>
        <end position="630"/>
    </location>
</feature>
<comment type="subcellular location">
    <subcellularLocation>
        <location evidence="2">Cell membrane</location>
        <topology evidence="2">Multi-pass membrane protein</topology>
    </subcellularLocation>
    <subcellularLocation>
        <location evidence="10">Membrane</location>
        <topology evidence="10">Multi-pass membrane protein</topology>
    </subcellularLocation>
</comment>
<keyword evidence="5" id="KW-1003">Cell membrane</keyword>
<evidence type="ECO:0000313" key="19">
    <source>
        <dbReference type="Proteomes" id="UP000199125"/>
    </source>
</evidence>
<evidence type="ECO:0000313" key="18">
    <source>
        <dbReference type="EMBL" id="SEI07294.1"/>
    </source>
</evidence>
<feature type="transmembrane region" description="Helical" evidence="12">
    <location>
        <begin position="888"/>
        <end position="911"/>
    </location>
</feature>
<keyword evidence="19" id="KW-1185">Reference proteome</keyword>
<dbReference type="Pfam" id="PF20501">
    <property type="entry name" value="MbhE"/>
    <property type="match status" value="1"/>
</dbReference>
<dbReference type="InterPro" id="IPR050616">
    <property type="entry name" value="CPA3_Na-H_Antiporter_A"/>
</dbReference>
<evidence type="ECO:0000256" key="10">
    <source>
        <dbReference type="RuleBase" id="RU000320"/>
    </source>
</evidence>
<keyword evidence="3" id="KW-0813">Transport</keyword>
<feature type="domain" description="NADH-Ubiquinone oxidoreductase (complex I) chain 5 N-terminal" evidence="14">
    <location>
        <begin position="69"/>
        <end position="114"/>
    </location>
</feature>
<keyword evidence="7 12" id="KW-1133">Transmembrane helix</keyword>
<evidence type="ECO:0000259" key="13">
    <source>
        <dbReference type="Pfam" id="PF00361"/>
    </source>
</evidence>
<feature type="transmembrane region" description="Helical" evidence="12">
    <location>
        <begin position="510"/>
        <end position="527"/>
    </location>
</feature>
<feature type="transmembrane region" description="Helical" evidence="12">
    <location>
        <begin position="6"/>
        <end position="26"/>
    </location>
</feature>
<evidence type="ECO:0000256" key="8">
    <source>
        <dbReference type="ARBA" id="ARBA00023065"/>
    </source>
</evidence>
<dbReference type="EMBL" id="FNXG01000005">
    <property type="protein sequence ID" value="SEI07294.1"/>
    <property type="molecule type" value="Genomic_DNA"/>
</dbReference>
<evidence type="ECO:0000256" key="4">
    <source>
        <dbReference type="ARBA" id="ARBA00022449"/>
    </source>
</evidence>
<dbReference type="PRINTS" id="PR01434">
    <property type="entry name" value="NADHDHGNASE5"/>
</dbReference>
<dbReference type="GO" id="GO:0006811">
    <property type="term" value="P:monoatomic ion transport"/>
    <property type="evidence" value="ECO:0007669"/>
    <property type="project" value="UniProtKB-KW"/>
</dbReference>
<dbReference type="GO" id="GO:0015297">
    <property type="term" value="F:antiporter activity"/>
    <property type="evidence" value="ECO:0007669"/>
    <property type="project" value="UniProtKB-KW"/>
</dbReference>
<dbReference type="InterPro" id="IPR025383">
    <property type="entry name" value="MrpA_C/MbhD"/>
</dbReference>
<evidence type="ECO:0000256" key="2">
    <source>
        <dbReference type="ARBA" id="ARBA00004651"/>
    </source>
</evidence>
<evidence type="ECO:0000259" key="14">
    <source>
        <dbReference type="Pfam" id="PF00662"/>
    </source>
</evidence>
<feature type="region of interest" description="Disordered" evidence="11">
    <location>
        <begin position="965"/>
        <end position="995"/>
    </location>
</feature>
<proteinExistence type="predicted"/>
<feature type="transmembrane region" description="Helical" evidence="12">
    <location>
        <begin position="637"/>
        <end position="655"/>
    </location>
</feature>
<keyword evidence="9 12" id="KW-0472">Membrane</keyword>
<feature type="transmembrane region" description="Helical" evidence="12">
    <location>
        <begin position="823"/>
        <end position="844"/>
    </location>
</feature>
<dbReference type="STRING" id="65735.SAMN04488075_2618"/>
<feature type="transmembrane region" description="Helical" evidence="12">
    <location>
        <begin position="302"/>
        <end position="327"/>
    </location>
</feature>
<feature type="domain" description="MrpA C-terminal/MbhD" evidence="16">
    <location>
        <begin position="620"/>
        <end position="684"/>
    </location>
</feature>
<dbReference type="PANTHER" id="PTHR43373:SF1">
    <property type="entry name" value="NA(+)_H(+) ANTIPORTER SUBUNIT A"/>
    <property type="match status" value="1"/>
</dbReference>
<dbReference type="InterPro" id="IPR001750">
    <property type="entry name" value="ND/Mrp_TM"/>
</dbReference>